<dbReference type="Proteomes" id="UP000265120">
    <property type="component" value="Chromosome 15"/>
</dbReference>
<sequence>MDVFCRYISEDRSASSKNSPNLAVTMLSFALFYLVAVACSGRWTQALPLFPDTDLEPPADLIHNLVSEVEDNTAEAQRRNDMFPLLMQQTGTRNSWSSKETEDSDQAKTANMMENLKDIVLKLAAADQLRSHSFLRSAQNLPKTNKRACFWKYCVTN</sequence>
<dbReference type="GeneTree" id="ENSGT00670000099471"/>
<evidence type="ECO:0000256" key="1">
    <source>
        <dbReference type="ARBA" id="ARBA00004613"/>
    </source>
</evidence>
<evidence type="ECO:0000313" key="8">
    <source>
        <dbReference type="Proteomes" id="UP000265120"/>
    </source>
</evidence>
<evidence type="ECO:0000256" key="6">
    <source>
        <dbReference type="SAM" id="Phobius"/>
    </source>
</evidence>
<dbReference type="Ensembl" id="ENSCSET00000003304.1">
    <property type="protein sequence ID" value="ENSCSEP00000003259.1"/>
    <property type="gene ID" value="ENSCSEG00000002136.1"/>
</dbReference>
<evidence type="ECO:0000256" key="2">
    <source>
        <dbReference type="ARBA" id="ARBA00006719"/>
    </source>
</evidence>
<accession>A0A3P8UN30</accession>
<keyword evidence="6" id="KW-0472">Membrane</keyword>
<evidence type="ECO:0000256" key="3">
    <source>
        <dbReference type="ARBA" id="ARBA00022525"/>
    </source>
</evidence>
<dbReference type="GO" id="GO:0097746">
    <property type="term" value="P:blood vessel diameter maintenance"/>
    <property type="evidence" value="ECO:0007669"/>
    <property type="project" value="InterPro"/>
</dbReference>
<feature type="transmembrane region" description="Helical" evidence="6">
    <location>
        <begin position="21"/>
        <end position="43"/>
    </location>
</feature>
<reference evidence="7 8" key="1">
    <citation type="journal article" date="2014" name="Nat. Genet.">
        <title>Whole-genome sequence of a flatfish provides insights into ZW sex chromosome evolution and adaptation to a benthic lifestyle.</title>
        <authorList>
            <person name="Chen S."/>
            <person name="Zhang G."/>
            <person name="Shao C."/>
            <person name="Huang Q."/>
            <person name="Liu G."/>
            <person name="Zhang P."/>
            <person name="Song W."/>
            <person name="An N."/>
            <person name="Chalopin D."/>
            <person name="Volff J.N."/>
            <person name="Hong Y."/>
            <person name="Li Q."/>
            <person name="Sha Z."/>
            <person name="Zhou H."/>
            <person name="Xie M."/>
            <person name="Yu Q."/>
            <person name="Liu Y."/>
            <person name="Xiang H."/>
            <person name="Wang N."/>
            <person name="Wu K."/>
            <person name="Yang C."/>
            <person name="Zhou Q."/>
            <person name="Liao X."/>
            <person name="Yang L."/>
            <person name="Hu Q."/>
            <person name="Zhang J."/>
            <person name="Meng L."/>
            <person name="Jin L."/>
            <person name="Tian Y."/>
            <person name="Lian J."/>
            <person name="Yang J."/>
            <person name="Miao G."/>
            <person name="Liu S."/>
            <person name="Liang Z."/>
            <person name="Yan F."/>
            <person name="Li Y."/>
            <person name="Sun B."/>
            <person name="Zhang H."/>
            <person name="Zhang J."/>
            <person name="Zhu Y."/>
            <person name="Du M."/>
            <person name="Zhao Y."/>
            <person name="Schartl M."/>
            <person name="Tang Q."/>
            <person name="Wang J."/>
        </authorList>
    </citation>
    <scope>NUCLEOTIDE SEQUENCE</scope>
</reference>
<organism evidence="7 8">
    <name type="scientific">Cynoglossus semilaevis</name>
    <name type="common">Tongue sole</name>
    <dbReference type="NCBI Taxonomy" id="244447"/>
    <lineage>
        <taxon>Eukaryota</taxon>
        <taxon>Metazoa</taxon>
        <taxon>Chordata</taxon>
        <taxon>Craniata</taxon>
        <taxon>Vertebrata</taxon>
        <taxon>Euteleostomi</taxon>
        <taxon>Actinopterygii</taxon>
        <taxon>Neopterygii</taxon>
        <taxon>Teleostei</taxon>
        <taxon>Neoteleostei</taxon>
        <taxon>Acanthomorphata</taxon>
        <taxon>Carangaria</taxon>
        <taxon>Pleuronectiformes</taxon>
        <taxon>Pleuronectoidei</taxon>
        <taxon>Cynoglossidae</taxon>
        <taxon>Cynoglossinae</taxon>
        <taxon>Cynoglossus</taxon>
    </lineage>
</organism>
<dbReference type="OMA" id="QQDKFAN"/>
<dbReference type="GO" id="GO:0008217">
    <property type="term" value="P:regulation of blood pressure"/>
    <property type="evidence" value="ECO:0007669"/>
    <property type="project" value="InterPro"/>
</dbReference>
<reference evidence="7" key="3">
    <citation type="submission" date="2025-09" db="UniProtKB">
        <authorList>
            <consortium name="Ensembl"/>
        </authorList>
    </citation>
    <scope>IDENTIFICATION</scope>
</reference>
<keyword evidence="5" id="KW-1015">Disulfide bond</keyword>
<keyword evidence="3" id="KW-0964">Secreted</keyword>
<name>A0A3P8UN30_CYNSE</name>
<keyword evidence="6" id="KW-0812">Transmembrane</keyword>
<keyword evidence="8" id="KW-1185">Reference proteome</keyword>
<reference evidence="7" key="2">
    <citation type="submission" date="2025-08" db="UniProtKB">
        <authorList>
            <consortium name="Ensembl"/>
        </authorList>
    </citation>
    <scope>IDENTIFICATION</scope>
</reference>
<dbReference type="GO" id="GO:0005576">
    <property type="term" value="C:extracellular region"/>
    <property type="evidence" value="ECO:0007669"/>
    <property type="project" value="UniProtKB-SubCell"/>
</dbReference>
<evidence type="ECO:0000256" key="4">
    <source>
        <dbReference type="ARBA" id="ARBA00022702"/>
    </source>
</evidence>
<keyword evidence="4" id="KW-0372">Hormone</keyword>
<evidence type="ECO:0000313" key="7">
    <source>
        <dbReference type="Ensembl" id="ENSCSEP00000003259.1"/>
    </source>
</evidence>
<dbReference type="GO" id="GO:0005179">
    <property type="term" value="F:hormone activity"/>
    <property type="evidence" value="ECO:0007669"/>
    <property type="project" value="UniProtKB-KW"/>
</dbReference>
<keyword evidence="6" id="KW-1133">Transmembrane helix</keyword>
<dbReference type="InterPro" id="IPR001483">
    <property type="entry name" value="Urotensin_II"/>
</dbReference>
<dbReference type="AlphaFoldDB" id="A0A3P8UN30"/>
<dbReference type="PROSITE" id="PS00984">
    <property type="entry name" value="UROTENSIN_II"/>
    <property type="match status" value="1"/>
</dbReference>
<proteinExistence type="inferred from homology"/>
<comment type="similarity">
    <text evidence="2">Belongs to the urotensin-2 family.</text>
</comment>
<comment type="subcellular location">
    <subcellularLocation>
        <location evidence="1">Secreted</location>
    </subcellularLocation>
</comment>
<evidence type="ECO:0000256" key="5">
    <source>
        <dbReference type="ARBA" id="ARBA00023157"/>
    </source>
</evidence>
<protein>
    <submittedName>
        <fullName evidence="7">Urotensin-related peptide 1</fullName>
    </submittedName>
</protein>